<dbReference type="InterPro" id="IPR052416">
    <property type="entry name" value="GTF3C_component"/>
</dbReference>
<dbReference type="SUPFAM" id="SSF50978">
    <property type="entry name" value="WD40 repeat-like"/>
    <property type="match status" value="1"/>
</dbReference>
<protein>
    <recommendedName>
        <fullName evidence="6">Transducin family protein</fullName>
    </recommendedName>
</protein>
<reference evidence="5" key="1">
    <citation type="submission" date="2018-10" db="EMBL/GenBank/DDBJ databases">
        <title>Population genomic analysis revealed the cold adaptation of white poplar.</title>
        <authorList>
            <person name="Liu Y.-J."/>
        </authorList>
    </citation>
    <scope>NUCLEOTIDE SEQUENCE [LARGE SCALE GENOMIC DNA]</scope>
    <source>
        <strain evidence="5">PAL-ZL1</strain>
    </source>
</reference>
<feature type="compositionally biased region" description="Basic residues" evidence="4">
    <location>
        <begin position="400"/>
        <end position="411"/>
    </location>
</feature>
<comment type="caution">
    <text evidence="5">The sequence shown here is derived from an EMBL/GenBank/DDBJ whole genome shotgun (WGS) entry which is preliminary data.</text>
</comment>
<evidence type="ECO:0000313" key="5">
    <source>
        <dbReference type="EMBL" id="TKS09838.1"/>
    </source>
</evidence>
<dbReference type="GO" id="GO:0000127">
    <property type="term" value="C:transcription factor TFIIIC complex"/>
    <property type="evidence" value="ECO:0007669"/>
    <property type="project" value="TreeGrafter"/>
</dbReference>
<feature type="region of interest" description="Disordered" evidence="4">
    <location>
        <begin position="342"/>
        <end position="376"/>
    </location>
</feature>
<keyword evidence="3" id="KW-0539">Nucleus</keyword>
<evidence type="ECO:0000256" key="4">
    <source>
        <dbReference type="SAM" id="MobiDB-lite"/>
    </source>
</evidence>
<feature type="compositionally biased region" description="Polar residues" evidence="4">
    <location>
        <begin position="359"/>
        <end position="373"/>
    </location>
</feature>
<gene>
    <name evidence="5" type="ORF">D5086_0000089390</name>
</gene>
<evidence type="ECO:0000256" key="2">
    <source>
        <dbReference type="ARBA" id="ARBA00023163"/>
    </source>
</evidence>
<evidence type="ECO:0000256" key="1">
    <source>
        <dbReference type="ARBA" id="ARBA00004123"/>
    </source>
</evidence>
<proteinExistence type="predicted"/>
<evidence type="ECO:0000256" key="3">
    <source>
        <dbReference type="ARBA" id="ARBA00023242"/>
    </source>
</evidence>
<dbReference type="STRING" id="43335.A0A4U5QGU3"/>
<sequence length="497" mass="54589">MPPYGSDNVSLDINSTSSIPKDADLPGVVLCLPHNGKVAWDVKWRPCNAPHSKYQHRMGYLAVLLGNRSLEVWDVPLPYAMKSVCSSSNGEGTDPRFVKLKPVFRCSTLKCGGIQSLETPFRRNSNLESSLSHGMIWFAVYGGTQVYPCTMFVALWKFSANGASDTRPLLCFSSDTVTIRAITWVPSESDQGSPNLFLTAGHWGLKFCDIHDSFRPLWDLHPVPKLIYSLDWLPDPRCIILSFNDTMRRLSLAKAANDTAVNGQPSVGPKQLGMHFFNCSSFAIWSIQLSRLTGMVAYCSADGTVCRFQLTTKVVEKDPSKNRAPHFARGSLSEDESAIVVGTPLPDAPLPLKRPVNDVGNNPKSKQSLSVSNKAAKIATSDDQPLGMYDGSDETLIASKSKKKTKSKSGSKKQEGEDQTLTCSDDEQDDKKKGRGKEGAGNVTESIPPKIVAMHRVRWNMNKGSERWLLCSGGAAGIVRCQEIKMSDIDICLARKR</sequence>
<comment type="subcellular location">
    <subcellularLocation>
        <location evidence="1">Nucleus</location>
    </subcellularLocation>
</comment>
<dbReference type="PANTHER" id="PTHR15052">
    <property type="entry name" value="RNA POLYMERASE III TRANSCRIPTION INITIATION FACTOR COMPLEX SUBUNIT"/>
    <property type="match status" value="1"/>
</dbReference>
<dbReference type="InterPro" id="IPR036322">
    <property type="entry name" value="WD40_repeat_dom_sf"/>
</dbReference>
<feature type="region of interest" description="Disordered" evidence="4">
    <location>
        <begin position="399"/>
        <end position="448"/>
    </location>
</feature>
<dbReference type="InterPro" id="IPR015943">
    <property type="entry name" value="WD40/YVTN_repeat-like_dom_sf"/>
</dbReference>
<feature type="compositionally biased region" description="Basic and acidic residues" evidence="4">
    <location>
        <begin position="429"/>
        <end position="438"/>
    </location>
</feature>
<dbReference type="GO" id="GO:0005634">
    <property type="term" value="C:nucleus"/>
    <property type="evidence" value="ECO:0007669"/>
    <property type="project" value="UniProtKB-SubCell"/>
</dbReference>
<evidence type="ECO:0008006" key="6">
    <source>
        <dbReference type="Google" id="ProtNLM"/>
    </source>
</evidence>
<dbReference type="Gene3D" id="2.130.10.10">
    <property type="entry name" value="YVTN repeat-like/Quinoprotein amine dehydrogenase"/>
    <property type="match status" value="1"/>
</dbReference>
<accession>A0A4U5QGU3</accession>
<dbReference type="AlphaFoldDB" id="A0A4U5QGU3"/>
<dbReference type="PANTHER" id="PTHR15052:SF2">
    <property type="entry name" value="GENERAL TRANSCRIPTION FACTOR 3C POLYPEPTIDE 2"/>
    <property type="match status" value="1"/>
</dbReference>
<dbReference type="EMBL" id="RCHU01000258">
    <property type="protein sequence ID" value="TKS09838.1"/>
    <property type="molecule type" value="Genomic_DNA"/>
</dbReference>
<keyword evidence="2" id="KW-0804">Transcription</keyword>
<name>A0A4U5QGU3_POPAL</name>
<dbReference type="GO" id="GO:0006383">
    <property type="term" value="P:transcription by RNA polymerase III"/>
    <property type="evidence" value="ECO:0007669"/>
    <property type="project" value="TreeGrafter"/>
</dbReference>
<organism evidence="5">
    <name type="scientific">Populus alba</name>
    <name type="common">White poplar</name>
    <dbReference type="NCBI Taxonomy" id="43335"/>
    <lineage>
        <taxon>Eukaryota</taxon>
        <taxon>Viridiplantae</taxon>
        <taxon>Streptophyta</taxon>
        <taxon>Embryophyta</taxon>
        <taxon>Tracheophyta</taxon>
        <taxon>Spermatophyta</taxon>
        <taxon>Magnoliopsida</taxon>
        <taxon>eudicotyledons</taxon>
        <taxon>Gunneridae</taxon>
        <taxon>Pentapetalae</taxon>
        <taxon>rosids</taxon>
        <taxon>fabids</taxon>
        <taxon>Malpighiales</taxon>
        <taxon>Salicaceae</taxon>
        <taxon>Saliceae</taxon>
        <taxon>Populus</taxon>
    </lineage>
</organism>